<dbReference type="Pfam" id="PF01127">
    <property type="entry name" value="Sdh_cyt"/>
    <property type="match status" value="1"/>
</dbReference>
<dbReference type="GO" id="GO:0046872">
    <property type="term" value="F:metal ion binding"/>
    <property type="evidence" value="ECO:0007669"/>
    <property type="project" value="UniProtKB-KW"/>
</dbReference>
<keyword evidence="7 12" id="KW-0479">Metal-binding</keyword>
<comment type="similarity">
    <text evidence="3">Belongs to the cytochrome b560 family.</text>
</comment>
<comment type="caution">
    <text evidence="14">The sequence shown here is derived from an EMBL/GenBank/DDBJ whole genome shotgun (WGS) entry which is preliminary data.</text>
</comment>
<feature type="transmembrane region" description="Helical" evidence="13">
    <location>
        <begin position="25"/>
        <end position="46"/>
    </location>
</feature>
<organism evidence="14 15">
    <name type="scientific">Marinicella litoralis</name>
    <dbReference type="NCBI Taxonomy" id="644220"/>
    <lineage>
        <taxon>Bacteria</taxon>
        <taxon>Pseudomonadati</taxon>
        <taxon>Pseudomonadota</taxon>
        <taxon>Gammaproteobacteria</taxon>
        <taxon>Lysobacterales</taxon>
        <taxon>Marinicellaceae</taxon>
        <taxon>Marinicella</taxon>
    </lineage>
</organism>
<dbReference type="InterPro" id="IPR014314">
    <property type="entry name" value="Succ_DH_cytb556"/>
</dbReference>
<comment type="function">
    <text evidence="1">Membrane-anchoring subunit of succinate dehydrogenase (SDH).</text>
</comment>
<dbReference type="SUPFAM" id="SSF81343">
    <property type="entry name" value="Fumarate reductase respiratory complex transmembrane subunits"/>
    <property type="match status" value="1"/>
</dbReference>
<accession>A0A4R6XRV1</accession>
<evidence type="ECO:0000256" key="9">
    <source>
        <dbReference type="ARBA" id="ARBA00023004"/>
    </source>
</evidence>
<feature type="binding site" description="axial binding residue" evidence="12">
    <location>
        <position position="81"/>
    </location>
    <ligand>
        <name>heme</name>
        <dbReference type="ChEBI" id="CHEBI:30413"/>
        <note>ligand shared with second transmembrane subunit</note>
    </ligand>
    <ligandPart>
        <name>Fe</name>
        <dbReference type="ChEBI" id="CHEBI:18248"/>
    </ligandPart>
</feature>
<dbReference type="InterPro" id="IPR000701">
    <property type="entry name" value="SuccDH_FuR_B_TM-su"/>
</dbReference>
<dbReference type="RefSeq" id="WP_099019116.1">
    <property type="nucleotide sequence ID" value="NZ_NIHB01000002.1"/>
</dbReference>
<keyword evidence="9 12" id="KW-0408">Iron</keyword>
<evidence type="ECO:0000256" key="2">
    <source>
        <dbReference type="ARBA" id="ARBA00004141"/>
    </source>
</evidence>
<dbReference type="NCBIfam" id="TIGR02970">
    <property type="entry name" value="succ_dehyd_cytB"/>
    <property type="match status" value="1"/>
</dbReference>
<evidence type="ECO:0000256" key="11">
    <source>
        <dbReference type="ARBA" id="ARBA00025912"/>
    </source>
</evidence>
<keyword evidence="15" id="KW-1185">Reference proteome</keyword>
<dbReference type="InterPro" id="IPR018495">
    <property type="entry name" value="Succ_DH_cyt_bsu_CS"/>
</dbReference>
<dbReference type="OrthoDB" id="9799441at2"/>
<gene>
    <name evidence="14" type="ORF">C8D91_0967</name>
</gene>
<comment type="cofactor">
    <cofactor evidence="12">
        <name>heme</name>
        <dbReference type="ChEBI" id="CHEBI:30413"/>
    </cofactor>
    <text evidence="12">The heme is bound between the two transmembrane subunits.</text>
</comment>
<protein>
    <recommendedName>
        <fullName evidence="4">Succinate dehydrogenase cytochrome b556 subunit</fullName>
    </recommendedName>
</protein>
<dbReference type="GO" id="GO:0009055">
    <property type="term" value="F:electron transfer activity"/>
    <property type="evidence" value="ECO:0007669"/>
    <property type="project" value="InterPro"/>
</dbReference>
<evidence type="ECO:0000256" key="7">
    <source>
        <dbReference type="ARBA" id="ARBA00022723"/>
    </source>
</evidence>
<keyword evidence="8 13" id="KW-1133">Transmembrane helix</keyword>
<evidence type="ECO:0000256" key="12">
    <source>
        <dbReference type="PIRSR" id="PIRSR000178-1"/>
    </source>
</evidence>
<keyword evidence="6 13" id="KW-0812">Transmembrane</keyword>
<evidence type="ECO:0000256" key="4">
    <source>
        <dbReference type="ARBA" id="ARBA00020076"/>
    </source>
</evidence>
<keyword evidence="5 12" id="KW-0349">Heme</keyword>
<dbReference type="PANTHER" id="PTHR10978:SF5">
    <property type="entry name" value="SUCCINATE DEHYDROGENASE CYTOCHROME B560 SUBUNIT, MITOCHONDRIAL"/>
    <property type="match status" value="1"/>
</dbReference>
<keyword evidence="10 13" id="KW-0472">Membrane</keyword>
<dbReference type="GO" id="GO:0016020">
    <property type="term" value="C:membrane"/>
    <property type="evidence" value="ECO:0007669"/>
    <property type="project" value="UniProtKB-SubCell"/>
</dbReference>
<evidence type="ECO:0000256" key="10">
    <source>
        <dbReference type="ARBA" id="ARBA00023136"/>
    </source>
</evidence>
<evidence type="ECO:0000256" key="8">
    <source>
        <dbReference type="ARBA" id="ARBA00022989"/>
    </source>
</evidence>
<evidence type="ECO:0000313" key="14">
    <source>
        <dbReference type="EMBL" id="TDR22476.1"/>
    </source>
</evidence>
<evidence type="ECO:0000256" key="5">
    <source>
        <dbReference type="ARBA" id="ARBA00022617"/>
    </source>
</evidence>
<feature type="transmembrane region" description="Helical" evidence="13">
    <location>
        <begin position="102"/>
        <end position="123"/>
    </location>
</feature>
<dbReference type="Proteomes" id="UP000295724">
    <property type="component" value="Unassembled WGS sequence"/>
</dbReference>
<dbReference type="PANTHER" id="PTHR10978">
    <property type="entry name" value="SUCCINATE DEHYDROGENASE CYTOCHROME B560 SUBUNIT"/>
    <property type="match status" value="1"/>
</dbReference>
<comment type="subcellular location">
    <subcellularLocation>
        <location evidence="2">Membrane</location>
        <topology evidence="2">Multi-pass membrane protein</topology>
    </subcellularLocation>
</comment>
<evidence type="ECO:0000256" key="1">
    <source>
        <dbReference type="ARBA" id="ARBA00004050"/>
    </source>
</evidence>
<dbReference type="PROSITE" id="PS01001">
    <property type="entry name" value="SDH_CYT_2"/>
    <property type="match status" value="1"/>
</dbReference>
<dbReference type="PROSITE" id="PS01000">
    <property type="entry name" value="SDH_CYT_1"/>
    <property type="match status" value="1"/>
</dbReference>
<feature type="transmembrane region" description="Helical" evidence="13">
    <location>
        <begin position="58"/>
        <end position="82"/>
    </location>
</feature>
<name>A0A4R6XRV1_9GAMM</name>
<dbReference type="PIRSF" id="PIRSF000178">
    <property type="entry name" value="SDH_cyt_b560"/>
    <property type="match status" value="1"/>
</dbReference>
<sequence>MSSTNRPLSPHLQVYKPQLTSMMSIAHRLTGMVLAFGLVVFTYWLYRVTTQPIIADQVSAFFSSGLGVVMLYAWVFTFNYHLCNGIRHLFWDAGKGYSIPAVYKSGVVVIIMAVIFTAAVFFLGK</sequence>
<comment type="subunit">
    <text evidence="11">Part of an enzyme complex containing four subunits: a flavoprotein, an iron-sulfur protein, plus two membrane-anchoring proteins, SdhC and SdhD. The complex can form homotrimers.</text>
</comment>
<dbReference type="EMBL" id="SNZB01000002">
    <property type="protein sequence ID" value="TDR22476.1"/>
    <property type="molecule type" value="Genomic_DNA"/>
</dbReference>
<dbReference type="Gene3D" id="1.20.1300.10">
    <property type="entry name" value="Fumarate reductase/succinate dehydrogenase, transmembrane subunit"/>
    <property type="match status" value="1"/>
</dbReference>
<proteinExistence type="inferred from homology"/>
<evidence type="ECO:0000256" key="13">
    <source>
        <dbReference type="SAM" id="Phobius"/>
    </source>
</evidence>
<evidence type="ECO:0000256" key="3">
    <source>
        <dbReference type="ARBA" id="ARBA00007244"/>
    </source>
</evidence>
<reference evidence="14 15" key="1">
    <citation type="submission" date="2019-03" db="EMBL/GenBank/DDBJ databases">
        <title>Genomic Encyclopedia of Type Strains, Phase IV (KMG-IV): sequencing the most valuable type-strain genomes for metagenomic binning, comparative biology and taxonomic classification.</title>
        <authorList>
            <person name="Goeker M."/>
        </authorList>
    </citation>
    <scope>NUCLEOTIDE SEQUENCE [LARGE SCALE GENOMIC DNA]</scope>
    <source>
        <strain evidence="14 15">DSM 25488</strain>
    </source>
</reference>
<dbReference type="GO" id="GO:0006099">
    <property type="term" value="P:tricarboxylic acid cycle"/>
    <property type="evidence" value="ECO:0007669"/>
    <property type="project" value="InterPro"/>
</dbReference>
<dbReference type="InterPro" id="IPR034804">
    <property type="entry name" value="SQR/QFR_C/D"/>
</dbReference>
<dbReference type="CDD" id="cd03499">
    <property type="entry name" value="SQR_TypeC_SdhC"/>
    <property type="match status" value="1"/>
</dbReference>
<evidence type="ECO:0000256" key="6">
    <source>
        <dbReference type="ARBA" id="ARBA00022692"/>
    </source>
</evidence>
<dbReference type="AlphaFoldDB" id="A0A4R6XRV1"/>
<evidence type="ECO:0000313" key="15">
    <source>
        <dbReference type="Proteomes" id="UP000295724"/>
    </source>
</evidence>